<dbReference type="SUPFAM" id="SSF53720">
    <property type="entry name" value="ALDH-like"/>
    <property type="match status" value="1"/>
</dbReference>
<dbReference type="STRING" id="1157490.EL26_04980"/>
<dbReference type="GO" id="GO:0050661">
    <property type="term" value="F:NADP binding"/>
    <property type="evidence" value="ECO:0007669"/>
    <property type="project" value="InterPro"/>
</dbReference>
<comment type="pathway">
    <text evidence="1 7">Amino-acid biosynthesis; L-proline biosynthesis; L-glutamate 5-semialdehyde from L-glutamate: step 2/2.</text>
</comment>
<dbReference type="InterPro" id="IPR020593">
    <property type="entry name" value="G-glutamylP_reductase_CS"/>
</dbReference>
<evidence type="ECO:0000256" key="5">
    <source>
        <dbReference type="ARBA" id="ARBA00023002"/>
    </source>
</evidence>
<dbReference type="EC" id="1.2.1.41" evidence="7"/>
<evidence type="ECO:0000256" key="7">
    <source>
        <dbReference type="HAMAP-Rule" id="MF_00412"/>
    </source>
</evidence>
<gene>
    <name evidence="7 9" type="primary">proA</name>
    <name evidence="9" type="ORF">EL26_04980</name>
</gene>
<dbReference type="Gene3D" id="3.40.309.10">
    <property type="entry name" value="Aldehyde Dehydrogenase, Chain A, domain 2"/>
    <property type="match status" value="1"/>
</dbReference>
<keyword evidence="4 7" id="KW-0521">NADP</keyword>
<comment type="subcellular location">
    <subcellularLocation>
        <location evidence="7">Cytoplasm</location>
    </subcellularLocation>
</comment>
<dbReference type="InterPro" id="IPR016161">
    <property type="entry name" value="Ald_DH/histidinol_DH"/>
</dbReference>
<dbReference type="InterPro" id="IPR016163">
    <property type="entry name" value="Ald_DH_C"/>
</dbReference>
<feature type="domain" description="Aldehyde dehydrogenase" evidence="8">
    <location>
        <begin position="4"/>
        <end position="279"/>
    </location>
</feature>
<evidence type="ECO:0000259" key="8">
    <source>
        <dbReference type="Pfam" id="PF00171"/>
    </source>
</evidence>
<dbReference type="InterPro" id="IPR000965">
    <property type="entry name" value="GPR_dom"/>
</dbReference>
<comment type="function">
    <text evidence="7">Catalyzes the NADPH-dependent reduction of L-glutamate 5-phosphate into L-glutamate 5-semialdehyde and phosphate. The product spontaneously undergoes cyclization to form 1-pyrroline-5-carboxylate.</text>
</comment>
<sequence>MVLKQAESAQNAAKQLRVATTDQKNEALRAMGQSLWERREAILAANALDVAEARETGQSEGRIDRLALDEKRMQGIIEGLQQVAALPDPVGEVIETFVRADGLRVEKVRVPLGVIAMIYESRPNVTVDAAGLTLKTGNAVILRGGREALRTNVELVAAMREGVERAGLTADAIQLINRTERETVDVLIRARGLVDLVIPRGGAELINRVVENSRVPVIETGVGNCHVYVDAEADLAMAKAVILNAKTQRPSVCNAMETLLVHEAVGAEWLRELAAELAERGVEIRGCERTLKRLRLGGEKGTLKRFETDAYEQALEVGDESRSERTFERVGEFAGSDRDSARSRIVPAAEADWSTEFLDLILAVKVVDSLDDAVEHIGRYGTQHSEAIITGNESAAQAFLTRVDAAAVYHNASTRFTDGFEFGFGAEIGISTQKLHARGPMGLRELTSSKYILRGTGQIR</sequence>
<keyword evidence="10" id="KW-1185">Reference proteome</keyword>
<evidence type="ECO:0000256" key="3">
    <source>
        <dbReference type="ARBA" id="ARBA00022650"/>
    </source>
</evidence>
<reference evidence="9 10" key="1">
    <citation type="journal article" date="2013" name="Int. J. Syst. Evol. Microbiol.">
        <title>Tumebacillus flagellatus sp. nov., an alpha-amylase/pullulanase-producing bacterium isolated from cassava wastewater.</title>
        <authorList>
            <person name="Wang Q."/>
            <person name="Xie N."/>
            <person name="Qin Y."/>
            <person name="Shen N."/>
            <person name="Zhu J."/>
            <person name="Mi H."/>
            <person name="Huang R."/>
        </authorList>
    </citation>
    <scope>NUCLEOTIDE SEQUENCE [LARGE SCALE GENOMIC DNA]</scope>
    <source>
        <strain evidence="9 10">GST4</strain>
    </source>
</reference>
<dbReference type="PIRSF" id="PIRSF000151">
    <property type="entry name" value="GPR"/>
    <property type="match status" value="1"/>
</dbReference>
<dbReference type="InterPro" id="IPR016162">
    <property type="entry name" value="Ald_DH_N"/>
</dbReference>
<dbReference type="AlphaFoldDB" id="A0A074LUZ6"/>
<name>A0A074LUZ6_9BACL</name>
<evidence type="ECO:0000256" key="1">
    <source>
        <dbReference type="ARBA" id="ARBA00004985"/>
    </source>
</evidence>
<dbReference type="InterPro" id="IPR015590">
    <property type="entry name" value="Aldehyde_DH_dom"/>
</dbReference>
<dbReference type="NCBIfam" id="TIGR00407">
    <property type="entry name" value="proA"/>
    <property type="match status" value="1"/>
</dbReference>
<evidence type="ECO:0000313" key="9">
    <source>
        <dbReference type="EMBL" id="KEO84455.1"/>
    </source>
</evidence>
<dbReference type="InterPro" id="IPR012134">
    <property type="entry name" value="Glu-5-SA_DH"/>
</dbReference>
<dbReference type="Proteomes" id="UP000027931">
    <property type="component" value="Unassembled WGS sequence"/>
</dbReference>
<dbReference type="eggNOG" id="COG0014">
    <property type="taxonomic scope" value="Bacteria"/>
</dbReference>
<keyword evidence="7" id="KW-0963">Cytoplasm</keyword>
<evidence type="ECO:0000256" key="4">
    <source>
        <dbReference type="ARBA" id="ARBA00022857"/>
    </source>
</evidence>
<keyword evidence="3 7" id="KW-0641">Proline biosynthesis</keyword>
<proteinExistence type="inferred from homology"/>
<dbReference type="PROSITE" id="PS01223">
    <property type="entry name" value="PROA"/>
    <property type="match status" value="1"/>
</dbReference>
<keyword evidence="2 7" id="KW-0028">Amino-acid biosynthesis</keyword>
<comment type="catalytic activity">
    <reaction evidence="6 7">
        <text>L-glutamate 5-semialdehyde + phosphate + NADP(+) = L-glutamyl 5-phosphate + NADPH + H(+)</text>
        <dbReference type="Rhea" id="RHEA:19541"/>
        <dbReference type="ChEBI" id="CHEBI:15378"/>
        <dbReference type="ChEBI" id="CHEBI:43474"/>
        <dbReference type="ChEBI" id="CHEBI:57783"/>
        <dbReference type="ChEBI" id="CHEBI:58066"/>
        <dbReference type="ChEBI" id="CHEBI:58274"/>
        <dbReference type="ChEBI" id="CHEBI:58349"/>
        <dbReference type="EC" id="1.2.1.41"/>
    </reaction>
</comment>
<dbReference type="GO" id="GO:0004350">
    <property type="term" value="F:glutamate-5-semialdehyde dehydrogenase activity"/>
    <property type="evidence" value="ECO:0007669"/>
    <property type="project" value="UniProtKB-UniRule"/>
</dbReference>
<accession>A0A074LUZ6</accession>
<evidence type="ECO:0000313" key="10">
    <source>
        <dbReference type="Proteomes" id="UP000027931"/>
    </source>
</evidence>
<evidence type="ECO:0000256" key="2">
    <source>
        <dbReference type="ARBA" id="ARBA00022605"/>
    </source>
</evidence>
<dbReference type="HAMAP" id="MF_00412">
    <property type="entry name" value="ProA"/>
    <property type="match status" value="1"/>
</dbReference>
<organism evidence="9 10">
    <name type="scientific">Tumebacillus flagellatus</name>
    <dbReference type="NCBI Taxonomy" id="1157490"/>
    <lineage>
        <taxon>Bacteria</taxon>
        <taxon>Bacillati</taxon>
        <taxon>Bacillota</taxon>
        <taxon>Bacilli</taxon>
        <taxon>Bacillales</taxon>
        <taxon>Alicyclobacillaceae</taxon>
        <taxon>Tumebacillus</taxon>
    </lineage>
</organism>
<dbReference type="UniPathway" id="UPA00098">
    <property type="reaction ID" value="UER00360"/>
</dbReference>
<dbReference type="Pfam" id="PF00171">
    <property type="entry name" value="Aldedh"/>
    <property type="match status" value="1"/>
</dbReference>
<dbReference type="GO" id="GO:0055129">
    <property type="term" value="P:L-proline biosynthetic process"/>
    <property type="evidence" value="ECO:0007669"/>
    <property type="project" value="UniProtKB-UniRule"/>
</dbReference>
<dbReference type="PANTHER" id="PTHR11063">
    <property type="entry name" value="GLUTAMATE SEMIALDEHYDE DEHYDROGENASE"/>
    <property type="match status" value="1"/>
</dbReference>
<dbReference type="CDD" id="cd07079">
    <property type="entry name" value="ALDH_F18-19_ProA-GPR"/>
    <property type="match status" value="1"/>
</dbReference>
<dbReference type="GO" id="GO:0005737">
    <property type="term" value="C:cytoplasm"/>
    <property type="evidence" value="ECO:0007669"/>
    <property type="project" value="UniProtKB-SubCell"/>
</dbReference>
<dbReference type="EMBL" id="JMIR01000004">
    <property type="protein sequence ID" value="KEO84455.1"/>
    <property type="molecule type" value="Genomic_DNA"/>
</dbReference>
<comment type="similarity">
    <text evidence="7">Belongs to the gamma-glutamyl phosphate reductase family.</text>
</comment>
<dbReference type="PANTHER" id="PTHR11063:SF8">
    <property type="entry name" value="DELTA-1-PYRROLINE-5-CARBOXYLATE SYNTHASE"/>
    <property type="match status" value="1"/>
</dbReference>
<dbReference type="NCBIfam" id="NF001221">
    <property type="entry name" value="PRK00197.1"/>
    <property type="match status" value="1"/>
</dbReference>
<protein>
    <recommendedName>
        <fullName evidence="7">Gamma-glutamyl phosphate reductase</fullName>
        <shortName evidence="7">GPR</shortName>
        <ecNumber evidence="7">1.2.1.41</ecNumber>
    </recommendedName>
    <alternativeName>
        <fullName evidence="7">Glutamate-5-semialdehyde dehydrogenase</fullName>
    </alternativeName>
    <alternativeName>
        <fullName evidence="7">Glutamyl-gamma-semialdehyde dehydrogenase</fullName>
        <shortName evidence="7">GSA dehydrogenase</shortName>
    </alternativeName>
</protein>
<comment type="caution">
    <text evidence="9">The sequence shown here is derived from an EMBL/GenBank/DDBJ whole genome shotgun (WGS) entry which is preliminary data.</text>
</comment>
<keyword evidence="5 7" id="KW-0560">Oxidoreductase</keyword>
<dbReference type="Gene3D" id="3.40.605.10">
    <property type="entry name" value="Aldehyde Dehydrogenase, Chain A, domain 1"/>
    <property type="match status" value="1"/>
</dbReference>
<evidence type="ECO:0000256" key="6">
    <source>
        <dbReference type="ARBA" id="ARBA00049024"/>
    </source>
</evidence>